<dbReference type="InterPro" id="IPR000717">
    <property type="entry name" value="PCI_dom"/>
</dbReference>
<protein>
    <recommendedName>
        <fullName evidence="3">PCI domain-containing protein</fullName>
    </recommendedName>
</protein>
<evidence type="ECO:0000313" key="4">
    <source>
        <dbReference type="EMBL" id="GAV49761.1"/>
    </source>
</evidence>
<evidence type="ECO:0000259" key="3">
    <source>
        <dbReference type="PROSITE" id="PS50250"/>
    </source>
</evidence>
<dbReference type="eggNOG" id="KOG3151">
    <property type="taxonomic scope" value="Eukaryota"/>
</dbReference>
<dbReference type="FunFam" id="1.25.40.990:FF:000001">
    <property type="entry name" value="26S proteasome non-ATPase regulatory subunit"/>
    <property type="match status" value="1"/>
</dbReference>
<dbReference type="AlphaFoldDB" id="A0A1Q3A222"/>
<dbReference type="Pfam" id="PF10075">
    <property type="entry name" value="CSN8_PSD8_EIF3K"/>
    <property type="match status" value="1"/>
</dbReference>
<name>A0A1Q3A222_ZYGRO</name>
<dbReference type="InterPro" id="IPR006746">
    <property type="entry name" value="26S_Psome_Rpn12"/>
</dbReference>
<dbReference type="Gene3D" id="1.25.40.990">
    <property type="match status" value="1"/>
</dbReference>
<sequence>MSTSLPELVKSLSVAFDLKKYDSCQKLLPAIKVELIKNNLVIPDLSSQNKAYLNDLNVAKSFFEIGALVSIYCSDLESFQNYFAQLRVFYFSPNQQLAESENKSKILSLYMLILLSQGEITKFHSELEFLDKHIRNLEEDELLSYPIRVERWLMEGSYQKAWDLLKSGLKQQEFDVFTGTLMNAIREEIARNTEMAYEKLPLSNIKVLLFFNSEKEAEHFAVQRGWKVANGSVEFEEDEESNETPLEKTHLIEKTLNYAINLESIV</sequence>
<dbReference type="GO" id="GO:0000785">
    <property type="term" value="C:chromatin"/>
    <property type="evidence" value="ECO:0007669"/>
    <property type="project" value="EnsemblFungi"/>
</dbReference>
<dbReference type="OMA" id="HIMDGYF"/>
<keyword evidence="2" id="KW-0647">Proteasome</keyword>
<dbReference type="PANTHER" id="PTHR12387:SF0">
    <property type="entry name" value="26S PROTEASOME NON-ATPASE REGULATORY SUBUNIT 8"/>
    <property type="match status" value="1"/>
</dbReference>
<dbReference type="GO" id="GO:0043161">
    <property type="term" value="P:proteasome-mediated ubiquitin-dependent protein catabolic process"/>
    <property type="evidence" value="ECO:0007669"/>
    <property type="project" value="EnsemblFungi"/>
</dbReference>
<reference evidence="4 5" key="1">
    <citation type="submission" date="2016-08" db="EMBL/GenBank/DDBJ databases">
        <title>Draft genome sequence of allopolyploid Zygosaccharomyces rouxii.</title>
        <authorList>
            <person name="Watanabe J."/>
            <person name="Uehara K."/>
            <person name="Mogi Y."/>
            <person name="Tsukioka Y."/>
        </authorList>
    </citation>
    <scope>NUCLEOTIDE SEQUENCE [LARGE SCALE GENOMIC DNA]</scope>
    <source>
        <strain evidence="4 5">NBRC 110957</strain>
    </source>
</reference>
<dbReference type="GO" id="GO:0008541">
    <property type="term" value="C:proteasome regulatory particle, lid subcomplex"/>
    <property type="evidence" value="ECO:0007669"/>
    <property type="project" value="EnsemblFungi"/>
</dbReference>
<dbReference type="OrthoDB" id="8775810at2759"/>
<organism evidence="4 5">
    <name type="scientific">Zygosaccharomyces rouxii</name>
    <dbReference type="NCBI Taxonomy" id="4956"/>
    <lineage>
        <taxon>Eukaryota</taxon>
        <taxon>Fungi</taxon>
        <taxon>Dikarya</taxon>
        <taxon>Ascomycota</taxon>
        <taxon>Saccharomycotina</taxon>
        <taxon>Saccharomycetes</taxon>
        <taxon>Saccharomycetales</taxon>
        <taxon>Saccharomycetaceae</taxon>
        <taxon>Zygosaccharomyces</taxon>
    </lineage>
</organism>
<gene>
    <name evidence="4" type="ORF">ZYGR_0P04070</name>
</gene>
<dbReference type="GO" id="GO:0034399">
    <property type="term" value="C:nuclear periphery"/>
    <property type="evidence" value="ECO:0007669"/>
    <property type="project" value="EnsemblFungi"/>
</dbReference>
<dbReference type="PROSITE" id="PS50250">
    <property type="entry name" value="PCI"/>
    <property type="match status" value="1"/>
</dbReference>
<dbReference type="PANTHER" id="PTHR12387">
    <property type="entry name" value="26S PROTEASOME NON-ATPASE REGULATORY SUBUNIT 8"/>
    <property type="match status" value="1"/>
</dbReference>
<comment type="similarity">
    <text evidence="1">Belongs to the proteasome subunit S14 family.</text>
</comment>
<evidence type="ECO:0000256" key="1">
    <source>
        <dbReference type="ARBA" id="ARBA00009627"/>
    </source>
</evidence>
<dbReference type="GO" id="GO:0005829">
    <property type="term" value="C:cytosol"/>
    <property type="evidence" value="ECO:0007669"/>
    <property type="project" value="TreeGrafter"/>
</dbReference>
<accession>A0A1Q3A222</accession>
<evidence type="ECO:0000313" key="5">
    <source>
        <dbReference type="Proteomes" id="UP000187013"/>
    </source>
</evidence>
<feature type="domain" description="PCI" evidence="3">
    <location>
        <begin position="77"/>
        <end position="251"/>
    </location>
</feature>
<dbReference type="EMBL" id="BDGX01000016">
    <property type="protein sequence ID" value="GAV49761.1"/>
    <property type="molecule type" value="Genomic_DNA"/>
</dbReference>
<evidence type="ECO:0000256" key="2">
    <source>
        <dbReference type="ARBA" id="ARBA00022942"/>
    </source>
</evidence>
<dbReference type="Proteomes" id="UP000187013">
    <property type="component" value="Unassembled WGS sequence"/>
</dbReference>
<dbReference type="InterPro" id="IPR033464">
    <property type="entry name" value="CSN8_PSD8_EIF3K"/>
</dbReference>
<comment type="caution">
    <text evidence="4">The sequence shown here is derived from an EMBL/GenBank/DDBJ whole genome shotgun (WGS) entry which is preliminary data.</text>
</comment>
<proteinExistence type="inferred from homology"/>
<dbReference type="GO" id="GO:0034515">
    <property type="term" value="C:proteasome storage granule"/>
    <property type="evidence" value="ECO:0007669"/>
    <property type="project" value="EnsemblFungi"/>
</dbReference>